<evidence type="ECO:0000313" key="3">
    <source>
        <dbReference type="Proteomes" id="UP000219813"/>
    </source>
</evidence>
<keyword evidence="3" id="KW-1185">Reference proteome</keyword>
<dbReference type="Proteomes" id="UP000219813">
    <property type="component" value="Chromosome 9"/>
</dbReference>
<dbReference type="OrthoDB" id="361325at2759"/>
<gene>
    <name evidence="2" type="primary">PmUG01_09030400</name>
    <name evidence="2" type="ORF">PMUG01_09030400</name>
</gene>
<protein>
    <submittedName>
        <fullName evidence="2">Uncharacterized protein</fullName>
    </submittedName>
</protein>
<name>A0A1D3PC85_PLAMA</name>
<dbReference type="KEGG" id="pmal:PMUG01_09030400"/>
<dbReference type="EMBL" id="LT594630">
    <property type="protein sequence ID" value="SCN12731.1"/>
    <property type="molecule type" value="Genomic_DNA"/>
</dbReference>
<evidence type="ECO:0000313" key="2">
    <source>
        <dbReference type="EMBL" id="SCN12731.1"/>
    </source>
</evidence>
<dbReference type="OMA" id="MFTFPCF"/>
<evidence type="ECO:0000256" key="1">
    <source>
        <dbReference type="SAM" id="Phobius"/>
    </source>
</evidence>
<keyword evidence="1" id="KW-0472">Membrane</keyword>
<sequence length="135" mass="16504">MKHPDEFLNVHFRPEFLKNYEHTINFEQKAEQVIRQIKSALFRQAIYKIQNVEVVAMHECKEDRVLEKIKRVTGYENFKMSTSKILCDEIWTIKRCKKEISYWVRCYEQDKNGYSLSVIPTSIISIFYFFKYYYF</sequence>
<feature type="transmembrane region" description="Helical" evidence="1">
    <location>
        <begin position="114"/>
        <end position="134"/>
    </location>
</feature>
<organism evidence="2 3">
    <name type="scientific">Plasmodium malariae</name>
    <dbReference type="NCBI Taxonomy" id="5858"/>
    <lineage>
        <taxon>Eukaryota</taxon>
        <taxon>Sar</taxon>
        <taxon>Alveolata</taxon>
        <taxon>Apicomplexa</taxon>
        <taxon>Aconoidasida</taxon>
        <taxon>Haemosporida</taxon>
        <taxon>Plasmodiidae</taxon>
        <taxon>Plasmodium</taxon>
        <taxon>Plasmodium (Plasmodium)</taxon>
    </lineage>
</organism>
<proteinExistence type="predicted"/>
<dbReference type="RefSeq" id="XP_028861628.1">
    <property type="nucleotide sequence ID" value="XM_029004994.1"/>
</dbReference>
<dbReference type="GeneID" id="39868832"/>
<reference evidence="2 3" key="1">
    <citation type="submission" date="2016-06" db="EMBL/GenBank/DDBJ databases">
        <authorList>
            <consortium name="Pathogen Informatics"/>
        </authorList>
    </citation>
    <scope>NUCLEOTIDE SEQUENCE [LARGE SCALE GENOMIC DNA]</scope>
</reference>
<accession>A0A1D3PC85</accession>
<keyword evidence="1" id="KW-1133">Transmembrane helix</keyword>
<dbReference type="AlphaFoldDB" id="A0A1D3PC85"/>
<dbReference type="VEuPathDB" id="PlasmoDB:PmUG01_09030400"/>
<keyword evidence="1" id="KW-0812">Transmembrane</keyword>